<feature type="transmembrane region" description="Helical" evidence="7">
    <location>
        <begin position="65"/>
        <end position="98"/>
    </location>
</feature>
<keyword evidence="4 7" id="KW-0812">Transmembrane</keyword>
<sequence>MRMLPGIALSFVAVGLALLINHFVPALSVMLVAIILGVFLRNIAQLPAVLDPGLVFTSKRLLRAGVVLLGLQLVVADIVALGAGMIGVVVAVVVLGIVSTLLVGRALHLSITQTLLIAGGFSICGAAAVAAVDGVIEAQDREEVVTAIAQVVIFGTLLIPLIPILGTLFGLDPLTTGLWGGAATHEVAQVVAIGGALGDPEALSGAVVVKLARVLMLAPVMATISIWRRQKMASGAQIPGMGSEGGKLPPLMPLFVFGFIVMVFVRWTGIVPASWLAVLKIIQTALLASAMFALGTSVKLRDFASVGPKPFILATSTTVIVALIGFIGVMLAH</sequence>
<dbReference type="PANTHER" id="PTHR30106:SF2">
    <property type="entry name" value="UPF0324 INNER MEMBRANE PROTEIN YEIH"/>
    <property type="match status" value="1"/>
</dbReference>
<comment type="caution">
    <text evidence="8">The sequence shown here is derived from an EMBL/GenBank/DDBJ whole genome shotgun (WGS) entry which is preliminary data.</text>
</comment>
<feature type="transmembrane region" description="Helical" evidence="7">
    <location>
        <begin position="27"/>
        <end position="44"/>
    </location>
</feature>
<dbReference type="InterPro" id="IPR018383">
    <property type="entry name" value="UPF0324_pro"/>
</dbReference>
<dbReference type="AlphaFoldDB" id="A0A2I1I5H7"/>
<evidence type="ECO:0000256" key="3">
    <source>
        <dbReference type="ARBA" id="ARBA00022475"/>
    </source>
</evidence>
<evidence type="ECO:0000256" key="4">
    <source>
        <dbReference type="ARBA" id="ARBA00022692"/>
    </source>
</evidence>
<proteinExistence type="inferred from homology"/>
<comment type="similarity">
    <text evidence="2">Belongs to the UPF0324 family.</text>
</comment>
<gene>
    <name evidence="8" type="ORF">CYJ25_05120</name>
</gene>
<accession>A0A2I1I5H7</accession>
<feature type="transmembrane region" description="Helical" evidence="7">
    <location>
        <begin position="144"/>
        <end position="169"/>
    </location>
</feature>
<keyword evidence="6 7" id="KW-0472">Membrane</keyword>
<dbReference type="OrthoDB" id="9766798at2"/>
<evidence type="ECO:0000256" key="1">
    <source>
        <dbReference type="ARBA" id="ARBA00004651"/>
    </source>
</evidence>
<name>A0A2I1I5H7_9ACTO</name>
<dbReference type="GO" id="GO:0005886">
    <property type="term" value="C:plasma membrane"/>
    <property type="evidence" value="ECO:0007669"/>
    <property type="project" value="UniProtKB-SubCell"/>
</dbReference>
<feature type="transmembrane region" description="Helical" evidence="7">
    <location>
        <begin position="207"/>
        <end position="227"/>
    </location>
</feature>
<dbReference type="Pfam" id="PF03601">
    <property type="entry name" value="Cons_hypoth698"/>
    <property type="match status" value="1"/>
</dbReference>
<evidence type="ECO:0000256" key="7">
    <source>
        <dbReference type="SAM" id="Phobius"/>
    </source>
</evidence>
<dbReference type="EMBL" id="PKKJ01000004">
    <property type="protein sequence ID" value="PKY66353.1"/>
    <property type="molecule type" value="Genomic_DNA"/>
</dbReference>
<reference evidence="8 9" key="1">
    <citation type="submission" date="2017-12" db="EMBL/GenBank/DDBJ databases">
        <title>Phylogenetic diversity of female urinary microbiome.</title>
        <authorList>
            <person name="Thomas-White K."/>
            <person name="Wolfe A.J."/>
        </authorList>
    </citation>
    <scope>NUCLEOTIDE SEQUENCE [LARGE SCALE GENOMIC DNA]</scope>
    <source>
        <strain evidence="8 9">UMB0250</strain>
    </source>
</reference>
<evidence type="ECO:0000313" key="9">
    <source>
        <dbReference type="Proteomes" id="UP000234545"/>
    </source>
</evidence>
<feature type="transmembrane region" description="Helical" evidence="7">
    <location>
        <begin position="310"/>
        <end position="332"/>
    </location>
</feature>
<protein>
    <submittedName>
        <fullName evidence="8">Putative sulfate exporter family transporter</fullName>
    </submittedName>
</protein>
<dbReference type="PANTHER" id="PTHR30106">
    <property type="entry name" value="INNER MEMBRANE PROTEIN YEIH-RELATED"/>
    <property type="match status" value="1"/>
</dbReference>
<organism evidence="8 9">
    <name type="scientific">Schaalia turicensis</name>
    <dbReference type="NCBI Taxonomy" id="131111"/>
    <lineage>
        <taxon>Bacteria</taxon>
        <taxon>Bacillati</taxon>
        <taxon>Actinomycetota</taxon>
        <taxon>Actinomycetes</taxon>
        <taxon>Actinomycetales</taxon>
        <taxon>Actinomycetaceae</taxon>
        <taxon>Schaalia</taxon>
    </lineage>
</organism>
<dbReference type="Proteomes" id="UP000234545">
    <property type="component" value="Unassembled WGS sequence"/>
</dbReference>
<comment type="subcellular location">
    <subcellularLocation>
        <location evidence="1">Cell membrane</location>
        <topology evidence="1">Multi-pass membrane protein</topology>
    </subcellularLocation>
</comment>
<feature type="transmembrane region" description="Helical" evidence="7">
    <location>
        <begin position="110"/>
        <end position="132"/>
    </location>
</feature>
<feature type="transmembrane region" description="Helical" evidence="7">
    <location>
        <begin position="248"/>
        <end position="267"/>
    </location>
</feature>
<keyword evidence="5 7" id="KW-1133">Transmembrane helix</keyword>
<evidence type="ECO:0000313" key="8">
    <source>
        <dbReference type="EMBL" id="PKY66353.1"/>
    </source>
</evidence>
<evidence type="ECO:0000256" key="5">
    <source>
        <dbReference type="ARBA" id="ARBA00022989"/>
    </source>
</evidence>
<feature type="transmembrane region" description="Helical" evidence="7">
    <location>
        <begin position="273"/>
        <end position="298"/>
    </location>
</feature>
<keyword evidence="3" id="KW-1003">Cell membrane</keyword>
<evidence type="ECO:0000256" key="2">
    <source>
        <dbReference type="ARBA" id="ARBA00007977"/>
    </source>
</evidence>
<evidence type="ECO:0000256" key="6">
    <source>
        <dbReference type="ARBA" id="ARBA00023136"/>
    </source>
</evidence>